<evidence type="ECO:0008006" key="4">
    <source>
        <dbReference type="Google" id="ProtNLM"/>
    </source>
</evidence>
<dbReference type="RefSeq" id="WP_069440719.1">
    <property type="nucleotide sequence ID" value="NZ_LPWF01000005.1"/>
</dbReference>
<dbReference type="Proteomes" id="UP000094472">
    <property type="component" value="Unassembled WGS sequence"/>
</dbReference>
<protein>
    <recommendedName>
        <fullName evidence="4">PAS domain-containing protein</fullName>
    </recommendedName>
</protein>
<feature type="region of interest" description="Disordered" evidence="1">
    <location>
        <begin position="33"/>
        <end position="71"/>
    </location>
</feature>
<dbReference type="EMBL" id="LPWF01000005">
    <property type="protein sequence ID" value="ODS01562.1"/>
    <property type="molecule type" value="Genomic_DNA"/>
</dbReference>
<accession>A0A1E3W7S5</accession>
<evidence type="ECO:0000313" key="2">
    <source>
        <dbReference type="EMBL" id="ODS01562.1"/>
    </source>
</evidence>
<evidence type="ECO:0000313" key="3">
    <source>
        <dbReference type="Proteomes" id="UP000094472"/>
    </source>
</evidence>
<comment type="caution">
    <text evidence="2">The sequence shown here is derived from an EMBL/GenBank/DDBJ whole genome shotgun (WGS) entry which is preliminary data.</text>
</comment>
<name>A0A1E3W7S5_9HYPH</name>
<proteinExistence type="predicted"/>
<evidence type="ECO:0000256" key="1">
    <source>
        <dbReference type="SAM" id="MobiDB-lite"/>
    </source>
</evidence>
<keyword evidence="3" id="KW-1185">Reference proteome</keyword>
<organism evidence="2 3">
    <name type="scientific">Methyloceanibacter superfactus</name>
    <dbReference type="NCBI Taxonomy" id="1774969"/>
    <lineage>
        <taxon>Bacteria</taxon>
        <taxon>Pseudomonadati</taxon>
        <taxon>Pseudomonadota</taxon>
        <taxon>Alphaproteobacteria</taxon>
        <taxon>Hyphomicrobiales</taxon>
        <taxon>Hyphomicrobiaceae</taxon>
        <taxon>Methyloceanibacter</taxon>
    </lineage>
</organism>
<gene>
    <name evidence="2" type="ORF">AUC69_06225</name>
</gene>
<dbReference type="AlphaFoldDB" id="A0A1E3W7S5"/>
<sequence>MADLRPRRRIEDGDREALEHIARALEGRVLLGPGAISPGSDKSPAPDLAADEHANHAPTNGRAEAKPMGSPLMLPPESLRLLLEAMPAAIGLLRDNALIYVNSAFAYAFGYHSPSELSEAGGSTPFFPAVRRSSVATKTAGAPVKSMR</sequence>
<reference evidence="2 3" key="1">
    <citation type="journal article" date="2016" name="Environ. Microbiol.">
        <title>New Methyloceanibacter diversity from North Sea sediments includes methanotroph containing solely the soluble methane monooxygenase.</title>
        <authorList>
            <person name="Vekeman B."/>
            <person name="Kerckhof F.M."/>
            <person name="Cremers G."/>
            <person name="de Vos P."/>
            <person name="Vandamme P."/>
            <person name="Boon N."/>
            <person name="Op den Camp H.J."/>
            <person name="Heylen K."/>
        </authorList>
    </citation>
    <scope>NUCLEOTIDE SEQUENCE [LARGE SCALE GENOMIC DNA]</scope>
    <source>
        <strain evidence="2 3">R-67175</strain>
    </source>
</reference>